<dbReference type="HOGENOM" id="CLU_029507_2_2_9"/>
<dbReference type="AlphaFoldDB" id="M5AH28"/>
<evidence type="ECO:0000256" key="6">
    <source>
        <dbReference type="PIRSR" id="PIRSR000303-1"/>
    </source>
</evidence>
<dbReference type="EMBL" id="AP012167">
    <property type="protein sequence ID" value="BAN07622.1"/>
    <property type="molecule type" value="Genomic_DNA"/>
</dbReference>
<dbReference type="FunFam" id="3.40.30.10:FF:000010">
    <property type="entry name" value="Glutathione peroxidase"/>
    <property type="match status" value="1"/>
</dbReference>
<proteinExistence type="inferred from homology"/>
<dbReference type="SUPFAM" id="SSF52833">
    <property type="entry name" value="Thioredoxin-like"/>
    <property type="match status" value="1"/>
</dbReference>
<comment type="similarity">
    <text evidence="2 7">Belongs to the glutathione peroxidase family.</text>
</comment>
<dbReference type="KEGG" id="lbk:LVISKB_1987"/>
<dbReference type="InterPro" id="IPR036249">
    <property type="entry name" value="Thioredoxin-like_sf"/>
</dbReference>
<dbReference type="InterPro" id="IPR029759">
    <property type="entry name" value="GPX_AS"/>
</dbReference>
<dbReference type="GO" id="GO:0004602">
    <property type="term" value="F:glutathione peroxidase activity"/>
    <property type="evidence" value="ECO:0007669"/>
    <property type="project" value="UniProtKB-EC"/>
</dbReference>
<dbReference type="PROSITE" id="PS00460">
    <property type="entry name" value="GLUTATHIONE_PEROXID_1"/>
    <property type="match status" value="1"/>
</dbReference>
<evidence type="ECO:0000256" key="2">
    <source>
        <dbReference type="ARBA" id="ARBA00006926"/>
    </source>
</evidence>
<dbReference type="PRINTS" id="PR01011">
    <property type="entry name" value="GLUTPROXDASE"/>
</dbReference>
<evidence type="ECO:0000313" key="8">
    <source>
        <dbReference type="EMBL" id="BAN07622.1"/>
    </source>
</evidence>
<dbReference type="GO" id="GO:0034599">
    <property type="term" value="P:cellular response to oxidative stress"/>
    <property type="evidence" value="ECO:0007669"/>
    <property type="project" value="TreeGrafter"/>
</dbReference>
<keyword evidence="4 7" id="KW-0560">Oxidoreductase</keyword>
<keyword evidence="3 7" id="KW-0575">Peroxidase</keyword>
<feature type="active site" evidence="6">
    <location>
        <position position="45"/>
    </location>
</feature>
<organism evidence="8 9">
    <name type="scientific">Levilactobacillus brevis KB290</name>
    <dbReference type="NCBI Taxonomy" id="1001583"/>
    <lineage>
        <taxon>Bacteria</taxon>
        <taxon>Bacillati</taxon>
        <taxon>Bacillota</taxon>
        <taxon>Bacilli</taxon>
        <taxon>Lactobacillales</taxon>
        <taxon>Lactobacillaceae</taxon>
        <taxon>Levilactobacillus</taxon>
    </lineage>
</organism>
<evidence type="ECO:0000313" key="9">
    <source>
        <dbReference type="Proteomes" id="UP000012042"/>
    </source>
</evidence>
<reference evidence="8 9" key="1">
    <citation type="journal article" date="2013" name="PLoS ONE">
        <title>Genomic Analysis by Deep Sequencing of the Probiotic Lactobacillus brevis KB290 Harboring Nine Plasmids Reveals Genomic Stability.</title>
        <authorList>
            <person name="Fukao M."/>
            <person name="Oshima K."/>
            <person name="Morita H."/>
            <person name="Toh H."/>
            <person name="Suda W."/>
            <person name="Kim S.W."/>
            <person name="Suzuki S."/>
            <person name="Yakabe T."/>
            <person name="Hattori M."/>
            <person name="Yajima N."/>
        </authorList>
    </citation>
    <scope>NUCLEOTIDE SEQUENCE [LARGE SCALE GENOMIC DNA]</scope>
    <source>
        <strain evidence="8 9">KB290</strain>
    </source>
</reference>
<dbReference type="Pfam" id="PF00255">
    <property type="entry name" value="GSHPx"/>
    <property type="match status" value="1"/>
</dbReference>
<accession>M5AH28</accession>
<dbReference type="PANTHER" id="PTHR11592:SF78">
    <property type="entry name" value="GLUTATHIONE PEROXIDASE"/>
    <property type="match status" value="1"/>
</dbReference>
<name>M5AH28_LEVBR</name>
<evidence type="ECO:0000256" key="4">
    <source>
        <dbReference type="ARBA" id="ARBA00023002"/>
    </source>
</evidence>
<evidence type="ECO:0000256" key="7">
    <source>
        <dbReference type="RuleBase" id="RU000499"/>
    </source>
</evidence>
<evidence type="ECO:0000256" key="5">
    <source>
        <dbReference type="ARBA" id="ARBA00069346"/>
    </source>
</evidence>
<dbReference type="Gene3D" id="3.40.30.10">
    <property type="entry name" value="Glutaredoxin"/>
    <property type="match status" value="1"/>
</dbReference>
<dbReference type="PIRSF" id="PIRSF000303">
    <property type="entry name" value="Glutathion_perox"/>
    <property type="match status" value="1"/>
</dbReference>
<protein>
    <recommendedName>
        <fullName evidence="5 7">Glutathione peroxidase</fullName>
    </recommendedName>
</protein>
<dbReference type="CDD" id="cd00340">
    <property type="entry name" value="GSH_Peroxidase"/>
    <property type="match status" value="1"/>
</dbReference>
<sequence>MNCRKDWVLMTMIYDFQETEMSGQPLNLADYRGKVVLIVNTASKCGLAPQLVGLEDLYQRYHSQGLEVLGLPSNQFHQELESDEATSDFCQVHYGVTFPMTKKIQVNGADEDPLFTYLKKTAGHGRIKWNFTKFLIGRDGQLIARYAPTTKPEKIEPAIVTALQPD</sequence>
<dbReference type="PROSITE" id="PS51355">
    <property type="entry name" value="GLUTATHIONE_PEROXID_3"/>
    <property type="match status" value="1"/>
</dbReference>
<evidence type="ECO:0000256" key="3">
    <source>
        <dbReference type="ARBA" id="ARBA00022559"/>
    </source>
</evidence>
<dbReference type="Proteomes" id="UP000012042">
    <property type="component" value="Chromosome"/>
</dbReference>
<dbReference type="PANTHER" id="PTHR11592">
    <property type="entry name" value="GLUTATHIONE PEROXIDASE"/>
    <property type="match status" value="1"/>
</dbReference>
<comment type="catalytic activity">
    <reaction evidence="1">
        <text>2 glutathione + H2O2 = glutathione disulfide + 2 H2O</text>
        <dbReference type="Rhea" id="RHEA:16833"/>
        <dbReference type="ChEBI" id="CHEBI:15377"/>
        <dbReference type="ChEBI" id="CHEBI:16240"/>
        <dbReference type="ChEBI" id="CHEBI:57925"/>
        <dbReference type="ChEBI" id="CHEBI:58297"/>
        <dbReference type="EC" id="1.11.1.9"/>
    </reaction>
</comment>
<dbReference type="PATRIC" id="fig|1001583.3.peg.1973"/>
<dbReference type="InterPro" id="IPR000889">
    <property type="entry name" value="Glutathione_peroxidase"/>
</dbReference>
<evidence type="ECO:0000256" key="1">
    <source>
        <dbReference type="ARBA" id="ARBA00000217"/>
    </source>
</evidence>
<gene>
    <name evidence="8" type="ORF">LVISKB_1987</name>
</gene>